<organism evidence="1">
    <name type="scientific">marine metagenome</name>
    <dbReference type="NCBI Taxonomy" id="408172"/>
    <lineage>
        <taxon>unclassified sequences</taxon>
        <taxon>metagenomes</taxon>
        <taxon>ecological metagenomes</taxon>
    </lineage>
</organism>
<protein>
    <submittedName>
        <fullName evidence="1">Uncharacterized protein</fullName>
    </submittedName>
</protein>
<name>A0A381TLR4_9ZZZZ</name>
<proteinExistence type="predicted"/>
<sequence length="51" mass="6060">MLPGFLKSRKMFTSRLLSNPLHRQIMLESLDLKTRLENIFSFVSVEIEHKK</sequence>
<dbReference type="AlphaFoldDB" id="A0A381TLR4"/>
<dbReference type="EMBL" id="UINC01004524">
    <property type="protein sequence ID" value="SVA14953.1"/>
    <property type="molecule type" value="Genomic_DNA"/>
</dbReference>
<accession>A0A381TLR4</accession>
<reference evidence="1" key="1">
    <citation type="submission" date="2018-05" db="EMBL/GenBank/DDBJ databases">
        <authorList>
            <person name="Lanie J.A."/>
            <person name="Ng W.-L."/>
            <person name="Kazmierczak K.M."/>
            <person name="Andrzejewski T.M."/>
            <person name="Davidsen T.M."/>
            <person name="Wayne K.J."/>
            <person name="Tettelin H."/>
            <person name="Glass J.I."/>
            <person name="Rusch D."/>
            <person name="Podicherti R."/>
            <person name="Tsui H.-C.T."/>
            <person name="Winkler M.E."/>
        </authorList>
    </citation>
    <scope>NUCLEOTIDE SEQUENCE</scope>
</reference>
<gene>
    <name evidence="1" type="ORF">METZ01_LOCUS67807</name>
</gene>
<evidence type="ECO:0000313" key="1">
    <source>
        <dbReference type="EMBL" id="SVA14953.1"/>
    </source>
</evidence>